<evidence type="ECO:0000313" key="2">
    <source>
        <dbReference type="EMBL" id="KFM22960.1"/>
    </source>
</evidence>
<evidence type="ECO:0000313" key="3">
    <source>
        <dbReference type="Proteomes" id="UP000028924"/>
    </source>
</evidence>
<dbReference type="AlphaFoldDB" id="A0A087SB56"/>
<keyword evidence="3" id="KW-1185">Reference proteome</keyword>
<gene>
    <name evidence="2" type="ORF">F751_6469</name>
</gene>
<name>A0A087SB56_AUXPR</name>
<protein>
    <submittedName>
        <fullName evidence="2">Uncharacterized protein</fullName>
    </submittedName>
</protein>
<accession>A0A087SB56</accession>
<sequence>MHAKHNVAGQGTSPPPGYFQTHAGSQLQPTRHRLSTHLSGDEHGIKHIVQPQLSQYGAQPGVEVGDQAQLGP</sequence>
<dbReference type="RefSeq" id="XP_011395826.1">
    <property type="nucleotide sequence ID" value="XM_011397524.1"/>
</dbReference>
<dbReference type="KEGG" id="apro:F751_6469"/>
<dbReference type="GeneID" id="23617860"/>
<dbReference type="Proteomes" id="UP000028924">
    <property type="component" value="Unassembled WGS sequence"/>
</dbReference>
<proteinExistence type="predicted"/>
<reference evidence="2 3" key="1">
    <citation type="journal article" date="2014" name="BMC Genomics">
        <title>Oil accumulation mechanisms of the oleaginous microalga Chlorella protothecoides revealed through its genome, transcriptomes, and proteomes.</title>
        <authorList>
            <person name="Gao C."/>
            <person name="Wang Y."/>
            <person name="Shen Y."/>
            <person name="Yan D."/>
            <person name="He X."/>
            <person name="Dai J."/>
            <person name="Wu Q."/>
        </authorList>
    </citation>
    <scope>NUCLEOTIDE SEQUENCE [LARGE SCALE GENOMIC DNA]</scope>
    <source>
        <strain evidence="2 3">0710</strain>
    </source>
</reference>
<feature type="region of interest" description="Disordered" evidence="1">
    <location>
        <begin position="1"/>
        <end position="72"/>
    </location>
</feature>
<organism evidence="2 3">
    <name type="scientific">Auxenochlorella protothecoides</name>
    <name type="common">Green microalga</name>
    <name type="synonym">Chlorella protothecoides</name>
    <dbReference type="NCBI Taxonomy" id="3075"/>
    <lineage>
        <taxon>Eukaryota</taxon>
        <taxon>Viridiplantae</taxon>
        <taxon>Chlorophyta</taxon>
        <taxon>core chlorophytes</taxon>
        <taxon>Trebouxiophyceae</taxon>
        <taxon>Chlorellales</taxon>
        <taxon>Chlorellaceae</taxon>
        <taxon>Auxenochlorella</taxon>
    </lineage>
</organism>
<dbReference type="EMBL" id="KL662084">
    <property type="protein sequence ID" value="KFM22960.1"/>
    <property type="molecule type" value="Genomic_DNA"/>
</dbReference>
<evidence type="ECO:0000256" key="1">
    <source>
        <dbReference type="SAM" id="MobiDB-lite"/>
    </source>
</evidence>